<dbReference type="InterPro" id="IPR043502">
    <property type="entry name" value="DNA/RNA_pol_sf"/>
</dbReference>
<dbReference type="InterPro" id="IPR043128">
    <property type="entry name" value="Rev_trsase/Diguanyl_cyclase"/>
</dbReference>
<dbReference type="Pfam" id="PF00078">
    <property type="entry name" value="RVT_1"/>
    <property type="match status" value="1"/>
</dbReference>
<dbReference type="Gene3D" id="3.30.70.270">
    <property type="match status" value="2"/>
</dbReference>
<dbReference type="PaxDb" id="3635-A0A1U8PQK8"/>
<dbReference type="AlphaFoldDB" id="A0A1U8PQK8"/>
<dbReference type="Proteomes" id="UP000818029">
    <property type="component" value="Chromosome A03"/>
</dbReference>
<evidence type="ECO:0000313" key="3">
    <source>
        <dbReference type="RefSeq" id="XP_016752390.1"/>
    </source>
</evidence>
<organism evidence="2 3">
    <name type="scientific">Gossypium hirsutum</name>
    <name type="common">Upland cotton</name>
    <name type="synonym">Gossypium mexicanum</name>
    <dbReference type="NCBI Taxonomy" id="3635"/>
    <lineage>
        <taxon>Eukaryota</taxon>
        <taxon>Viridiplantae</taxon>
        <taxon>Streptophyta</taxon>
        <taxon>Embryophyta</taxon>
        <taxon>Tracheophyta</taxon>
        <taxon>Spermatophyta</taxon>
        <taxon>Magnoliopsida</taxon>
        <taxon>eudicotyledons</taxon>
        <taxon>Gunneridae</taxon>
        <taxon>Pentapetalae</taxon>
        <taxon>rosids</taxon>
        <taxon>malvids</taxon>
        <taxon>Malvales</taxon>
        <taxon>Malvaceae</taxon>
        <taxon>Malvoideae</taxon>
        <taxon>Gossypium</taxon>
    </lineage>
</organism>
<dbReference type="PANTHER" id="PTHR33064:SF37">
    <property type="entry name" value="RIBONUCLEASE H"/>
    <property type="match status" value="1"/>
</dbReference>
<evidence type="ECO:0000259" key="1">
    <source>
        <dbReference type="Pfam" id="PF00078"/>
    </source>
</evidence>
<dbReference type="SMR" id="A0A1U8PQK8"/>
<dbReference type="STRING" id="3635.A0A1U8PQK8"/>
<reference evidence="3" key="2">
    <citation type="submission" date="2025-08" db="UniProtKB">
        <authorList>
            <consortium name="RefSeq"/>
        </authorList>
    </citation>
    <scope>IDENTIFICATION</scope>
</reference>
<dbReference type="InterPro" id="IPR000477">
    <property type="entry name" value="RT_dom"/>
</dbReference>
<proteinExistence type="predicted"/>
<protein>
    <submittedName>
        <fullName evidence="3">Uncharacterized mitochondrial protein AtMg00860-like</fullName>
    </submittedName>
</protein>
<dbReference type="SUPFAM" id="SSF56672">
    <property type="entry name" value="DNA/RNA polymerases"/>
    <property type="match status" value="1"/>
</dbReference>
<name>A0A1U8PQK8_GOSHI</name>
<keyword evidence="2" id="KW-1185">Reference proteome</keyword>
<sequence length="131" mass="15338">MVFIDDILMYSRIEDDQDVHIRVVLQILKKKQLYAKFSKCEFWLQEVTFLGHVVSAEGVRVDPRKIEVVLDWKPPKTISEIRSFLCLAGYYRLFVEGISLIAAPLTKLLRKGVPFNWADAQQESLRSFRMF</sequence>
<dbReference type="KEGG" id="ghi:107960570"/>
<reference evidence="2" key="1">
    <citation type="journal article" date="2020" name="Nat. Genet.">
        <title>Genomic diversifications of five Gossypium allopolyploid species and their impact on cotton improvement.</title>
        <authorList>
            <person name="Chen Z.J."/>
            <person name="Sreedasyam A."/>
            <person name="Ando A."/>
            <person name="Song Q."/>
            <person name="De Santiago L.M."/>
            <person name="Hulse-Kemp A.M."/>
            <person name="Ding M."/>
            <person name="Ye W."/>
            <person name="Kirkbride R.C."/>
            <person name="Jenkins J."/>
            <person name="Plott C."/>
            <person name="Lovell J."/>
            <person name="Lin Y.M."/>
            <person name="Vaughn R."/>
            <person name="Liu B."/>
            <person name="Simpson S."/>
            <person name="Scheffler B.E."/>
            <person name="Wen L."/>
            <person name="Saski C.A."/>
            <person name="Grover C.E."/>
            <person name="Hu G."/>
            <person name="Conover J.L."/>
            <person name="Carlson J.W."/>
            <person name="Shu S."/>
            <person name="Boston L.B."/>
            <person name="Williams M."/>
            <person name="Peterson D.G."/>
            <person name="McGee K."/>
            <person name="Jones D.C."/>
            <person name="Wendel J.F."/>
            <person name="Stelly D.M."/>
            <person name="Grimwood J."/>
            <person name="Schmutz J."/>
        </authorList>
    </citation>
    <scope>NUCLEOTIDE SEQUENCE [LARGE SCALE GENOMIC DNA]</scope>
    <source>
        <strain evidence="2">cv. TM-1</strain>
    </source>
</reference>
<feature type="domain" description="Reverse transcriptase" evidence="1">
    <location>
        <begin position="2"/>
        <end position="53"/>
    </location>
</feature>
<dbReference type="OrthoDB" id="415724at2759"/>
<evidence type="ECO:0000313" key="2">
    <source>
        <dbReference type="Proteomes" id="UP000818029"/>
    </source>
</evidence>
<dbReference type="RefSeq" id="XP_016752390.1">
    <property type="nucleotide sequence ID" value="XM_016896901.1"/>
</dbReference>
<dbReference type="GeneID" id="107960570"/>
<gene>
    <name evidence="3" type="primary">LOC107960570</name>
</gene>
<dbReference type="InterPro" id="IPR051320">
    <property type="entry name" value="Viral_Replic_Matur_Polypro"/>
</dbReference>
<accession>A0A1U8PQK8</accession>
<dbReference type="PANTHER" id="PTHR33064">
    <property type="entry name" value="POL PROTEIN"/>
    <property type="match status" value="1"/>
</dbReference>